<comment type="caution">
    <text evidence="2">The sequence shown here is derived from an EMBL/GenBank/DDBJ whole genome shotgun (WGS) entry which is preliminary data.</text>
</comment>
<evidence type="ECO:0000313" key="3">
    <source>
        <dbReference type="Proteomes" id="UP000034072"/>
    </source>
</evidence>
<organism evidence="2 3">
    <name type="scientific">Candidatus Yanofskybacteria bacterium GW2011_GWE2_40_11</name>
    <dbReference type="NCBI Taxonomy" id="1619033"/>
    <lineage>
        <taxon>Bacteria</taxon>
        <taxon>Candidatus Yanofskyibacteriota</taxon>
    </lineage>
</organism>
<proteinExistence type="predicted"/>
<dbReference type="EMBL" id="LBXZ01000004">
    <property type="protein sequence ID" value="KKR40801.1"/>
    <property type="molecule type" value="Genomic_DNA"/>
</dbReference>
<dbReference type="GO" id="GO:0002161">
    <property type="term" value="F:aminoacyl-tRNA deacylase activity"/>
    <property type="evidence" value="ECO:0007669"/>
    <property type="project" value="InterPro"/>
</dbReference>
<dbReference type="InterPro" id="IPR036754">
    <property type="entry name" value="YbaK/aa-tRNA-synt-asso_dom_sf"/>
</dbReference>
<evidence type="ECO:0000259" key="1">
    <source>
        <dbReference type="Pfam" id="PF04073"/>
    </source>
</evidence>
<dbReference type="AlphaFoldDB" id="A0A0G0QTZ4"/>
<gene>
    <name evidence="2" type="ORF">UT75_C0004G0012</name>
</gene>
<reference evidence="2 3" key="1">
    <citation type="journal article" date="2015" name="Nature">
        <title>rRNA introns, odd ribosomes, and small enigmatic genomes across a large radiation of phyla.</title>
        <authorList>
            <person name="Brown C.T."/>
            <person name="Hug L.A."/>
            <person name="Thomas B.C."/>
            <person name="Sharon I."/>
            <person name="Castelle C.J."/>
            <person name="Singh A."/>
            <person name="Wilkins M.J."/>
            <person name="Williams K.H."/>
            <person name="Banfield J.F."/>
        </authorList>
    </citation>
    <scope>NUCLEOTIDE SEQUENCE [LARGE SCALE GENOMIC DNA]</scope>
</reference>
<dbReference type="Proteomes" id="UP000034072">
    <property type="component" value="Unassembled WGS sequence"/>
</dbReference>
<dbReference type="Gene3D" id="3.90.960.10">
    <property type="entry name" value="YbaK/aminoacyl-tRNA synthetase-associated domain"/>
    <property type="match status" value="1"/>
</dbReference>
<dbReference type="PANTHER" id="PTHR30411:SF9">
    <property type="entry name" value="MULTIFUNCTIONAL SER_THR-TRNA DEACYLASE PROXP-Y"/>
    <property type="match status" value="1"/>
</dbReference>
<evidence type="ECO:0000313" key="2">
    <source>
        <dbReference type="EMBL" id="KKR40801.1"/>
    </source>
</evidence>
<feature type="domain" description="YbaK/aminoacyl-tRNA synthetase-associated" evidence="1">
    <location>
        <begin position="36"/>
        <end position="161"/>
    </location>
</feature>
<accession>A0A0G0QTZ4</accession>
<dbReference type="InterPro" id="IPR007214">
    <property type="entry name" value="YbaK/aa-tRNA-synth-assoc-dom"/>
</dbReference>
<dbReference type="Pfam" id="PF04073">
    <property type="entry name" value="tRNA_edit"/>
    <property type="match status" value="1"/>
</dbReference>
<dbReference type="SUPFAM" id="SSF55826">
    <property type="entry name" value="YbaK/ProRS associated domain"/>
    <property type="match status" value="1"/>
</dbReference>
<sequence length="172" mass="19211">MSHSETSLNSSNYHLAVDKILRILKSGGFWFETFEHDEVRTSEEAAKMRPEYKLEQGAKALIVKAYLADSEEKFLMLIMPADLKLDSKKACEVLGAKKIRFVTEDEVSQITNGVRVGGVPPFGNLFCIKVVADPKLFDNEKIVFNAGDRCFSIAMKSEDYKAIVTPQIASIT</sequence>
<protein>
    <recommendedName>
        <fullName evidence="1">YbaK/aminoacyl-tRNA synthetase-associated domain-containing protein</fullName>
    </recommendedName>
</protein>
<dbReference type="PANTHER" id="PTHR30411">
    <property type="entry name" value="CYTOPLASMIC PROTEIN"/>
    <property type="match status" value="1"/>
</dbReference>
<name>A0A0G0QTZ4_9BACT</name>